<dbReference type="SMART" id="SM00248">
    <property type="entry name" value="ANK"/>
    <property type="match status" value="7"/>
</dbReference>
<accession>A0ABR3X7W7</accession>
<dbReference type="Proteomes" id="UP001586593">
    <property type="component" value="Unassembled WGS sequence"/>
</dbReference>
<dbReference type="Pfam" id="PF00023">
    <property type="entry name" value="Ank"/>
    <property type="match status" value="2"/>
</dbReference>
<keyword evidence="5" id="KW-1185">Reference proteome</keyword>
<dbReference type="PROSITE" id="PS50297">
    <property type="entry name" value="ANK_REP_REGION"/>
    <property type="match status" value="3"/>
</dbReference>
<keyword evidence="1" id="KW-0677">Repeat</keyword>
<protein>
    <submittedName>
        <fullName evidence="4">Uncharacterized protein</fullName>
    </submittedName>
</protein>
<dbReference type="PANTHER" id="PTHR24193">
    <property type="entry name" value="ANKYRIN REPEAT PROTEIN"/>
    <property type="match status" value="1"/>
</dbReference>
<evidence type="ECO:0000313" key="5">
    <source>
        <dbReference type="Proteomes" id="UP001586593"/>
    </source>
</evidence>
<evidence type="ECO:0000256" key="2">
    <source>
        <dbReference type="ARBA" id="ARBA00023043"/>
    </source>
</evidence>
<proteinExistence type="predicted"/>
<dbReference type="InterPro" id="IPR036770">
    <property type="entry name" value="Ankyrin_rpt-contain_sf"/>
</dbReference>
<dbReference type="Pfam" id="PF12796">
    <property type="entry name" value="Ank_2"/>
    <property type="match status" value="1"/>
</dbReference>
<dbReference type="Gene3D" id="1.25.40.20">
    <property type="entry name" value="Ankyrin repeat-containing domain"/>
    <property type="match status" value="1"/>
</dbReference>
<reference evidence="4 5" key="1">
    <citation type="journal article" date="2024" name="Commun. Biol.">
        <title>Comparative genomic analysis of thermophilic fungi reveals convergent evolutionary adaptations and gene losses.</title>
        <authorList>
            <person name="Steindorff A.S."/>
            <person name="Aguilar-Pontes M.V."/>
            <person name="Robinson A.J."/>
            <person name="Andreopoulos B."/>
            <person name="LaButti K."/>
            <person name="Kuo A."/>
            <person name="Mondo S."/>
            <person name="Riley R."/>
            <person name="Otillar R."/>
            <person name="Haridas S."/>
            <person name="Lipzen A."/>
            <person name="Grimwood J."/>
            <person name="Schmutz J."/>
            <person name="Clum A."/>
            <person name="Reid I.D."/>
            <person name="Moisan M.C."/>
            <person name="Butler G."/>
            <person name="Nguyen T.T.M."/>
            <person name="Dewar K."/>
            <person name="Conant G."/>
            <person name="Drula E."/>
            <person name="Henrissat B."/>
            <person name="Hansel C."/>
            <person name="Singer S."/>
            <person name="Hutchinson M.I."/>
            <person name="de Vries R.P."/>
            <person name="Natvig D.O."/>
            <person name="Powell A.J."/>
            <person name="Tsang A."/>
            <person name="Grigoriev I.V."/>
        </authorList>
    </citation>
    <scope>NUCLEOTIDE SEQUENCE [LARGE SCALE GENOMIC DNA]</scope>
    <source>
        <strain evidence="4 5">ATCC 24622</strain>
    </source>
</reference>
<dbReference type="PROSITE" id="PS50088">
    <property type="entry name" value="ANK_REPEAT"/>
    <property type="match status" value="4"/>
</dbReference>
<sequence>MDPVSGFSLAVGAMQLLEYAGKFIKTAALLRKSPDGMQVELHEIEAAAADLVQSIDLVTQASSSEENTTLKVVCVSASDLANQLLQTIGTVTRAKGCSKWKIIPQTILTIRTEHAAKEIQLRLSDLRIQLITHLVAQSLQEQNHIQTTLDSVMGRVLSIEGKCDSFLLPPQDGSSIQASELGITESTTGADMLETAPLAAESHTAEPGDPAPSSMTANLHQSTAGVTQSFVRVPWGGEDSIIRFSLVGDTDGIRSVLQKGMGSLDDIEPNHGLTALHYAVIRSHVPACRFLLQAGADRFIEDDSNMSATQRAWENIFTNRCTAEVVDAFKSLFADDDMDYWMFPALHKAVLGIEGLKLEKLLSPNSVASDINARDARRRTALHWAALRGDLGAVESLLEVGVEVNVIDSLQCTALIYGAATGVARIVELLLLSGADVHASNHRGDTPLHFAARHKDDVESAKVLLRAGARVDCRNNLGNTPFAGAAITNSFAVGRYLLKCGADRHTKNKFGDTPLRETIHHNCHGFLQMLLEDETSFDDVNKHGSSLLHALALEGDLETLQILSNASLGGLDARQTNNRGETAVDICRKRIGVPDEFKKAFLQLVEKLGYPQSDPVS</sequence>
<keyword evidence="2 3" id="KW-0040">ANK repeat</keyword>
<evidence type="ECO:0000256" key="3">
    <source>
        <dbReference type="PROSITE-ProRule" id="PRU00023"/>
    </source>
</evidence>
<feature type="repeat" description="ANK" evidence="3">
    <location>
        <begin position="477"/>
        <end position="509"/>
    </location>
</feature>
<dbReference type="PANTHER" id="PTHR24193:SF121">
    <property type="entry name" value="ADA2A-CONTAINING COMPLEX COMPONENT 3, ISOFORM D"/>
    <property type="match status" value="1"/>
</dbReference>
<gene>
    <name evidence="4" type="ORF">VTK73DRAFT_1756</name>
</gene>
<dbReference type="InterPro" id="IPR050663">
    <property type="entry name" value="Ankyrin-SOCS_Box"/>
</dbReference>
<evidence type="ECO:0000313" key="4">
    <source>
        <dbReference type="EMBL" id="KAL1872012.1"/>
    </source>
</evidence>
<name>A0ABR3X7W7_9PEZI</name>
<dbReference type="PRINTS" id="PR01415">
    <property type="entry name" value="ANKYRIN"/>
</dbReference>
<feature type="repeat" description="ANK" evidence="3">
    <location>
        <begin position="377"/>
        <end position="409"/>
    </location>
</feature>
<dbReference type="EMBL" id="JAZHXJ010000145">
    <property type="protein sequence ID" value="KAL1872012.1"/>
    <property type="molecule type" value="Genomic_DNA"/>
</dbReference>
<dbReference type="SUPFAM" id="SSF48403">
    <property type="entry name" value="Ankyrin repeat"/>
    <property type="match status" value="2"/>
</dbReference>
<comment type="caution">
    <text evidence="4">The sequence shown here is derived from an EMBL/GenBank/DDBJ whole genome shotgun (WGS) entry which is preliminary data.</text>
</comment>
<dbReference type="InterPro" id="IPR002110">
    <property type="entry name" value="Ankyrin_rpt"/>
</dbReference>
<evidence type="ECO:0000256" key="1">
    <source>
        <dbReference type="ARBA" id="ARBA00022737"/>
    </source>
</evidence>
<feature type="repeat" description="ANK" evidence="3">
    <location>
        <begin position="271"/>
        <end position="303"/>
    </location>
</feature>
<organism evidence="4 5">
    <name type="scientific">Phialemonium thermophilum</name>
    <dbReference type="NCBI Taxonomy" id="223376"/>
    <lineage>
        <taxon>Eukaryota</taxon>
        <taxon>Fungi</taxon>
        <taxon>Dikarya</taxon>
        <taxon>Ascomycota</taxon>
        <taxon>Pezizomycotina</taxon>
        <taxon>Sordariomycetes</taxon>
        <taxon>Sordariomycetidae</taxon>
        <taxon>Cephalothecales</taxon>
        <taxon>Cephalothecaceae</taxon>
        <taxon>Phialemonium</taxon>
    </lineage>
</organism>
<feature type="repeat" description="ANK" evidence="3">
    <location>
        <begin position="443"/>
        <end position="476"/>
    </location>
</feature>